<dbReference type="SUPFAM" id="SSF54534">
    <property type="entry name" value="FKBP-like"/>
    <property type="match status" value="1"/>
</dbReference>
<evidence type="ECO:0000256" key="2">
    <source>
        <dbReference type="ARBA" id="ARBA00013194"/>
    </source>
</evidence>
<dbReference type="InterPro" id="IPR001179">
    <property type="entry name" value="PPIase_FKBP_dom"/>
</dbReference>
<keyword evidence="3 5" id="KW-0697">Rotamase</keyword>
<dbReference type="Gene3D" id="3.10.50.40">
    <property type="match status" value="1"/>
</dbReference>
<comment type="catalytic activity">
    <reaction evidence="1 5">
        <text>[protein]-peptidylproline (omega=180) = [protein]-peptidylproline (omega=0)</text>
        <dbReference type="Rhea" id="RHEA:16237"/>
        <dbReference type="Rhea" id="RHEA-COMP:10747"/>
        <dbReference type="Rhea" id="RHEA-COMP:10748"/>
        <dbReference type="ChEBI" id="CHEBI:83833"/>
        <dbReference type="ChEBI" id="CHEBI:83834"/>
        <dbReference type="EC" id="5.2.1.8"/>
    </reaction>
</comment>
<dbReference type="EMBL" id="CACRXK020002462">
    <property type="protein sequence ID" value="CAB3994426.1"/>
    <property type="molecule type" value="Genomic_DNA"/>
</dbReference>
<dbReference type="Proteomes" id="UP001152795">
    <property type="component" value="Unassembled WGS sequence"/>
</dbReference>
<proteinExistence type="predicted"/>
<evidence type="ECO:0000256" key="3">
    <source>
        <dbReference type="ARBA" id="ARBA00023110"/>
    </source>
</evidence>
<dbReference type="InterPro" id="IPR046357">
    <property type="entry name" value="PPIase_dom_sf"/>
</dbReference>
<dbReference type="PANTHER" id="PTHR10516:SF443">
    <property type="entry name" value="FK506-BINDING PROTEIN 59-RELATED"/>
    <property type="match status" value="1"/>
</dbReference>
<comment type="caution">
    <text evidence="6">The sequence shown here is derived from an EMBL/GenBank/DDBJ whole genome shotgun (WGS) entry which is preliminary data.</text>
</comment>
<evidence type="ECO:0000313" key="7">
    <source>
        <dbReference type="Proteomes" id="UP001152795"/>
    </source>
</evidence>
<name>A0A7D9I0M9_PARCT</name>
<accession>A0A7D9I0M9</accession>
<evidence type="ECO:0000256" key="4">
    <source>
        <dbReference type="ARBA" id="ARBA00023235"/>
    </source>
</evidence>
<protein>
    <recommendedName>
        <fullName evidence="2 5">peptidylprolyl isomerase</fullName>
        <ecNumber evidence="2 5">5.2.1.8</ecNumber>
    </recommendedName>
</protein>
<sequence length="118" mass="12961">MAAQISEGVTKEILKPGFGEMPKVGDMITVHCTGSLVNPPKKFWSTSDPGQQPFSFQVGLEKVIKGWDEGCLTMKKGERARFVLQAHKAYGSGGFPAWGIPQNAPLEFDIQLLKINNR</sequence>
<evidence type="ECO:0000256" key="1">
    <source>
        <dbReference type="ARBA" id="ARBA00000971"/>
    </source>
</evidence>
<dbReference type="InterPro" id="IPR050689">
    <property type="entry name" value="FKBP-type_PPIase"/>
</dbReference>
<dbReference type="OrthoDB" id="1902587at2759"/>
<dbReference type="GO" id="GO:0003755">
    <property type="term" value="F:peptidyl-prolyl cis-trans isomerase activity"/>
    <property type="evidence" value="ECO:0007669"/>
    <property type="project" value="UniProtKB-KW"/>
</dbReference>
<dbReference type="PROSITE" id="PS50059">
    <property type="entry name" value="FKBP_PPIASE"/>
    <property type="match status" value="1"/>
</dbReference>
<organism evidence="6 7">
    <name type="scientific">Paramuricea clavata</name>
    <name type="common">Red gorgonian</name>
    <name type="synonym">Violescent sea-whip</name>
    <dbReference type="NCBI Taxonomy" id="317549"/>
    <lineage>
        <taxon>Eukaryota</taxon>
        <taxon>Metazoa</taxon>
        <taxon>Cnidaria</taxon>
        <taxon>Anthozoa</taxon>
        <taxon>Octocorallia</taxon>
        <taxon>Malacalcyonacea</taxon>
        <taxon>Plexauridae</taxon>
        <taxon>Paramuricea</taxon>
    </lineage>
</organism>
<dbReference type="EC" id="5.2.1.8" evidence="2 5"/>
<evidence type="ECO:0000313" key="6">
    <source>
        <dbReference type="EMBL" id="CAB3994426.1"/>
    </source>
</evidence>
<dbReference type="Pfam" id="PF00254">
    <property type="entry name" value="FKBP_C"/>
    <property type="match status" value="1"/>
</dbReference>
<dbReference type="AlphaFoldDB" id="A0A7D9I0M9"/>
<evidence type="ECO:0000256" key="5">
    <source>
        <dbReference type="PROSITE-ProRule" id="PRU00277"/>
    </source>
</evidence>
<dbReference type="PANTHER" id="PTHR10516">
    <property type="entry name" value="PEPTIDYL-PROLYL CIS-TRANS ISOMERASE"/>
    <property type="match status" value="1"/>
</dbReference>
<keyword evidence="7" id="KW-1185">Reference proteome</keyword>
<keyword evidence="4 5" id="KW-0413">Isomerase</keyword>
<dbReference type="GO" id="GO:0005737">
    <property type="term" value="C:cytoplasm"/>
    <property type="evidence" value="ECO:0007669"/>
    <property type="project" value="TreeGrafter"/>
</dbReference>
<reference evidence="6" key="1">
    <citation type="submission" date="2020-04" db="EMBL/GenBank/DDBJ databases">
        <authorList>
            <person name="Alioto T."/>
            <person name="Alioto T."/>
            <person name="Gomez Garrido J."/>
        </authorList>
    </citation>
    <scope>NUCLEOTIDE SEQUENCE</scope>
    <source>
        <strain evidence="6">A484AB</strain>
    </source>
</reference>
<gene>
    <name evidence="6" type="ORF">PACLA_8A041279</name>
</gene>